<sequence>MGNAEAKPKGNLKAASSSPRVIDKRIEQAFVKLAGSISNTLTFGQLKDVFGEDVAESLWKYLSDSKPEDAKLNFEEFSRHAASLMGMSTDIYITVFQPLLHLIKVCSEAAGAGAVSGDEQFIGNLANEMVGPVVQVARMLKPLLAGRTLCARNSAMLCRDRFLRRFWVLNL</sequence>
<dbReference type="OrthoDB" id="289228at2759"/>
<keyword evidence="2" id="KW-1185">Reference proteome</keyword>
<reference evidence="1 2" key="1">
    <citation type="submission" date="2014-03" db="EMBL/GenBank/DDBJ databases">
        <title>Draft genome of the hookworm Oesophagostomum dentatum.</title>
        <authorList>
            <person name="Mitreva M."/>
        </authorList>
    </citation>
    <scope>NUCLEOTIDE SEQUENCE [LARGE SCALE GENOMIC DNA]</scope>
    <source>
        <strain evidence="1 2">OD-Hann</strain>
    </source>
</reference>
<proteinExistence type="predicted"/>
<organism evidence="1 2">
    <name type="scientific">Oesophagostomum dentatum</name>
    <name type="common">Nodular worm</name>
    <dbReference type="NCBI Taxonomy" id="61180"/>
    <lineage>
        <taxon>Eukaryota</taxon>
        <taxon>Metazoa</taxon>
        <taxon>Ecdysozoa</taxon>
        <taxon>Nematoda</taxon>
        <taxon>Chromadorea</taxon>
        <taxon>Rhabditida</taxon>
        <taxon>Rhabditina</taxon>
        <taxon>Rhabditomorpha</taxon>
        <taxon>Strongyloidea</taxon>
        <taxon>Strongylidae</taxon>
        <taxon>Oesophagostomum</taxon>
    </lineage>
</organism>
<evidence type="ECO:0000313" key="1">
    <source>
        <dbReference type="EMBL" id="KHJ93990.1"/>
    </source>
</evidence>
<dbReference type="EMBL" id="KN550512">
    <property type="protein sequence ID" value="KHJ93990.1"/>
    <property type="molecule type" value="Genomic_DNA"/>
</dbReference>
<name>A0A0B1TF18_OESDE</name>
<gene>
    <name evidence="1" type="ORF">OESDEN_06085</name>
</gene>
<evidence type="ECO:0008006" key="3">
    <source>
        <dbReference type="Google" id="ProtNLM"/>
    </source>
</evidence>
<accession>A0A0B1TF18</accession>
<dbReference type="AlphaFoldDB" id="A0A0B1TF18"/>
<protein>
    <recommendedName>
        <fullName evidence="3">EF-hand domain-containing protein</fullName>
    </recommendedName>
</protein>
<evidence type="ECO:0000313" key="2">
    <source>
        <dbReference type="Proteomes" id="UP000053660"/>
    </source>
</evidence>
<dbReference type="Proteomes" id="UP000053660">
    <property type="component" value="Unassembled WGS sequence"/>
</dbReference>